<sequence>MILNFNYTDTIEQYLQNTSIPKNIMVNYIHGKLNDPHNPIIFGFGDELDTDYAKMQLEKTNDYFEHIKSFGYFKTSNYYNLIRFLDSDEYQVFILGHSCGLSGRTMLNMIFEHENCKSIKIYYYQENEHKNNYTELTQEISRHFKDKPMMRRKIVSIDKSSHMPQVD</sequence>
<dbReference type="Proteomes" id="UP000199041">
    <property type="component" value="Unassembled WGS sequence"/>
</dbReference>
<gene>
    <name evidence="1" type="ORF">SAMN05192529_104169</name>
</gene>
<dbReference type="InterPro" id="IPR025935">
    <property type="entry name" value="AbiH"/>
</dbReference>
<keyword evidence="2" id="KW-1185">Reference proteome</keyword>
<dbReference type="EMBL" id="FNQY01000004">
    <property type="protein sequence ID" value="SDZ93666.1"/>
    <property type="molecule type" value="Genomic_DNA"/>
</dbReference>
<organism evidence="1 2">
    <name type="scientific">Arachidicoccus rhizosphaerae</name>
    <dbReference type="NCBI Taxonomy" id="551991"/>
    <lineage>
        <taxon>Bacteria</taxon>
        <taxon>Pseudomonadati</taxon>
        <taxon>Bacteroidota</taxon>
        <taxon>Chitinophagia</taxon>
        <taxon>Chitinophagales</taxon>
        <taxon>Chitinophagaceae</taxon>
        <taxon>Arachidicoccus</taxon>
    </lineage>
</organism>
<protein>
    <submittedName>
        <fullName evidence="1">Bacteriophage abortive infection AbiH</fullName>
    </submittedName>
</protein>
<evidence type="ECO:0000313" key="2">
    <source>
        <dbReference type="Proteomes" id="UP000199041"/>
    </source>
</evidence>
<dbReference type="AlphaFoldDB" id="A0A1H3X2Q2"/>
<reference evidence="1 2" key="1">
    <citation type="submission" date="2016-10" db="EMBL/GenBank/DDBJ databases">
        <authorList>
            <person name="de Groot N.N."/>
        </authorList>
    </citation>
    <scope>NUCLEOTIDE SEQUENCE [LARGE SCALE GENOMIC DNA]</scope>
    <source>
        <strain evidence="1 2">Vu-144</strain>
    </source>
</reference>
<accession>A0A1H3X2Q2</accession>
<name>A0A1H3X2Q2_9BACT</name>
<evidence type="ECO:0000313" key="1">
    <source>
        <dbReference type="EMBL" id="SDZ93666.1"/>
    </source>
</evidence>
<dbReference type="OrthoDB" id="5903604at2"/>
<dbReference type="Pfam" id="PF14253">
    <property type="entry name" value="AbiH"/>
    <property type="match status" value="1"/>
</dbReference>
<proteinExistence type="predicted"/>